<sequence>MCTMAVDGDELVRALRTTMKENVRLRAQAQQRREPIAVVGMACRYPGGVSSPEQLWELVAAGRDAIGDFPDDRGWDLARLYDPDPDHRGTSYVRSGGFISGAADFDPRFFALSPREAIALDPQQRLLLEGTWELLEHAGLDPAALRGSRTGVFAATMYQDYTWLSAQHADALNGRWGLGMMASVLSGRVAYTFGFNGPALTVDTACSSSLVATHLAMQSLRRGESDLAVAGGATVMATPSVILEFSRQRALAPDGRCKSFADNADGTGWAEGMGLLLLERLGDAQRNGHHIHAVLRGSAVNSDGASNGLTAPSGPAQERVIRAALADAGLGPAEVDAVEAHGTGTKLGDPIEANALLATYGRDRRADHPLWLGSLKSNIGHTQAAAGVGGLLKMIMALRHETLPRTLHAQVPSSRVDWADGAVSLLRSHRPWRRAHVGAPRRAGVSAFGASGTNAHVIVEEPPTTAAVERVAAQPGPASPTVWLLSARTAGALTARAAQLGAWLDAHPAHRPVDLAHSLATTRAHLEYRAAIVGTEVTELRSALRTLAEQAAPKRMTYRDGIARGTGTKGGHRVAYVVGSDRAGWPRAVADLLGAAPVFAERFRACADALLRNGGADLIAVVTGATGAPPADRDDVARQGLFALAVASAAVWQEYLPTSVPVIDDNACPAAGRLLSGNATLEQAAREVVSNVSQPSSRRLAELVAAGYRTFIELGPRADGSGEIAEQVAEIDSARRAVVLAGLAPFDRAGTYDIAGAVASAYACGATVDWSRMIPPGRRIDLPTYPFQRSRFWLEPVAETPPPPTQAPAAGGNTLTALLRRADAAGDLFGGVELLVSASRYRHSFDSATRGAHPGSAVLLSEGATPVVVCVPSFLAGSGPHQFIRLTTEFTTRPRAFAVRLPGFGNGGVQPDSWQAALESLADTIATACGDLPFVLAGHSIGGVLAHSLTDHLDRRGRPPAGLVLIDTFDPAPRHRQETFGWAMRHIMNLDPGGVVVGDDNLLAMANYLRLFDEWQPAQSTVPVLALSATGTTPAAPHWQIGGTQVQVAADHFSILEAHAAEAARAIEPWLRTIAG</sequence>
<dbReference type="Pfam" id="PF00975">
    <property type="entry name" value="Thioesterase"/>
    <property type="match status" value="1"/>
</dbReference>
<dbReference type="InterPro" id="IPR032821">
    <property type="entry name" value="PKS_assoc"/>
</dbReference>
<dbReference type="CDD" id="cd00833">
    <property type="entry name" value="PKS"/>
    <property type="match status" value="1"/>
</dbReference>
<dbReference type="Pfam" id="PF02801">
    <property type="entry name" value="Ketoacyl-synt_C"/>
    <property type="match status" value="1"/>
</dbReference>
<dbReference type="PROSITE" id="PS52004">
    <property type="entry name" value="KS3_2"/>
    <property type="match status" value="1"/>
</dbReference>
<dbReference type="InterPro" id="IPR014031">
    <property type="entry name" value="Ketoacyl_synth_C"/>
</dbReference>
<dbReference type="Gene3D" id="3.40.366.10">
    <property type="entry name" value="Malonyl-Coenzyme A Acyl Carrier Protein, domain 2"/>
    <property type="match status" value="2"/>
</dbReference>
<dbReference type="Gene3D" id="3.40.47.10">
    <property type="match status" value="1"/>
</dbReference>
<accession>A0A060PU11</accession>
<dbReference type="GO" id="GO:0006633">
    <property type="term" value="P:fatty acid biosynthetic process"/>
    <property type="evidence" value="ECO:0007669"/>
    <property type="project" value="TreeGrafter"/>
</dbReference>
<dbReference type="GO" id="GO:0004312">
    <property type="term" value="F:fatty acid synthase activity"/>
    <property type="evidence" value="ECO:0007669"/>
    <property type="project" value="TreeGrafter"/>
</dbReference>
<reference evidence="4" key="1">
    <citation type="journal article" date="2014" name="BMC Genomics">
        <title>Genome based analysis of type-I polyketide synthase and nonribosomal peptide synthetase gene clusters in seven strains of five representative Nocardia species.</title>
        <authorList>
            <person name="Komaki H."/>
            <person name="Ichikawa N."/>
            <person name="Hosoyama A."/>
            <person name="Takahashi-Nakaguchi A."/>
            <person name="Matsuzawa T."/>
            <person name="Suzuki K."/>
            <person name="Fujita N."/>
            <person name="Gonoi T."/>
        </authorList>
    </citation>
    <scope>NUCLEOTIDE SEQUENCE</scope>
    <source>
        <strain evidence="4">IFM 10847</strain>
    </source>
</reference>
<comment type="similarity">
    <text evidence="2">Belongs to the thiolase-like superfamily. Beta-ketoacyl-ACP synthases family.</text>
</comment>
<dbReference type="EMBL" id="AB701581">
    <property type="protein sequence ID" value="BAO99132.1"/>
    <property type="molecule type" value="Genomic_DNA"/>
</dbReference>
<dbReference type="Pfam" id="PF16197">
    <property type="entry name" value="KAsynt_C_assoc"/>
    <property type="match status" value="1"/>
</dbReference>
<keyword evidence="1 2" id="KW-0808">Transferase</keyword>
<dbReference type="PANTHER" id="PTHR43775:SF51">
    <property type="entry name" value="INACTIVE PHENOLPHTHIOCEROL SYNTHESIS POLYKETIDE SYNTHASE TYPE I PKS1-RELATED"/>
    <property type="match status" value="1"/>
</dbReference>
<dbReference type="InterPro" id="IPR014030">
    <property type="entry name" value="Ketoacyl_synth_N"/>
</dbReference>
<proteinExistence type="inferred from homology"/>
<dbReference type="Gene3D" id="3.40.50.1820">
    <property type="entry name" value="alpha/beta hydrolase"/>
    <property type="match status" value="1"/>
</dbReference>
<dbReference type="SMART" id="SM00824">
    <property type="entry name" value="PKS_TE"/>
    <property type="match status" value="1"/>
</dbReference>
<dbReference type="SMART" id="SM00825">
    <property type="entry name" value="PKS_KS"/>
    <property type="match status" value="1"/>
</dbReference>
<dbReference type="Gene3D" id="3.30.70.3290">
    <property type="match status" value="2"/>
</dbReference>
<dbReference type="AlphaFoldDB" id="A0A060PU11"/>
<name>A0A060PU11_NOCBR</name>
<dbReference type="InterPro" id="IPR016039">
    <property type="entry name" value="Thiolase-like"/>
</dbReference>
<evidence type="ECO:0000256" key="1">
    <source>
        <dbReference type="ARBA" id="ARBA00022679"/>
    </source>
</evidence>
<dbReference type="InterPro" id="IPR020802">
    <property type="entry name" value="TesA-like"/>
</dbReference>
<dbReference type="Pfam" id="PF00109">
    <property type="entry name" value="ketoacyl-synt"/>
    <property type="match status" value="1"/>
</dbReference>
<evidence type="ECO:0000313" key="4">
    <source>
        <dbReference type="EMBL" id="BAO99132.1"/>
    </source>
</evidence>
<dbReference type="InterPro" id="IPR001227">
    <property type="entry name" value="Ac_transferase_dom_sf"/>
</dbReference>
<dbReference type="FunFam" id="3.40.47.10:FF:000019">
    <property type="entry name" value="Polyketide synthase type I"/>
    <property type="match status" value="1"/>
</dbReference>
<evidence type="ECO:0000259" key="3">
    <source>
        <dbReference type="PROSITE" id="PS52004"/>
    </source>
</evidence>
<dbReference type="InterPro" id="IPR029058">
    <property type="entry name" value="AB_hydrolase_fold"/>
</dbReference>
<protein>
    <submittedName>
        <fullName evidence="4">Putative polyketide synthase</fullName>
    </submittedName>
</protein>
<evidence type="ECO:0000256" key="2">
    <source>
        <dbReference type="RuleBase" id="RU003694"/>
    </source>
</evidence>
<dbReference type="PANTHER" id="PTHR43775">
    <property type="entry name" value="FATTY ACID SYNTHASE"/>
    <property type="match status" value="1"/>
</dbReference>
<dbReference type="InterPro" id="IPR001031">
    <property type="entry name" value="Thioesterase"/>
</dbReference>
<dbReference type="InterPro" id="IPR050091">
    <property type="entry name" value="PKS_NRPS_Biosynth_Enz"/>
</dbReference>
<dbReference type="SUPFAM" id="SSF53474">
    <property type="entry name" value="alpha/beta-Hydrolases"/>
    <property type="match status" value="1"/>
</dbReference>
<feature type="domain" description="Ketosynthase family 3 (KS3)" evidence="3">
    <location>
        <begin position="33"/>
        <end position="461"/>
    </location>
</feature>
<organism evidence="4">
    <name type="scientific">Nocardia brasiliensis</name>
    <dbReference type="NCBI Taxonomy" id="37326"/>
    <lineage>
        <taxon>Bacteria</taxon>
        <taxon>Bacillati</taxon>
        <taxon>Actinomycetota</taxon>
        <taxon>Actinomycetes</taxon>
        <taxon>Mycobacteriales</taxon>
        <taxon>Nocardiaceae</taxon>
        <taxon>Nocardia</taxon>
    </lineage>
</organism>
<dbReference type="InterPro" id="IPR020841">
    <property type="entry name" value="PKS_Beta-ketoAc_synthase_dom"/>
</dbReference>
<dbReference type="SUPFAM" id="SSF53901">
    <property type="entry name" value="Thiolase-like"/>
    <property type="match status" value="1"/>
</dbReference>